<feature type="chain" id="PRO_5038709274" description="Tat (Twin-arginine translocation) pathway signal sequence" evidence="1">
    <location>
        <begin position="28"/>
        <end position="405"/>
    </location>
</feature>
<protein>
    <recommendedName>
        <fullName evidence="4">Tat (Twin-arginine translocation) pathway signal sequence</fullName>
    </recommendedName>
</protein>
<evidence type="ECO:0000313" key="2">
    <source>
        <dbReference type="EMBL" id="SNT60337.1"/>
    </source>
</evidence>
<dbReference type="SUPFAM" id="SSF63829">
    <property type="entry name" value="Calcium-dependent phosphotriesterase"/>
    <property type="match status" value="1"/>
</dbReference>
<gene>
    <name evidence="2" type="ORF">SAMN05216276_107720</name>
</gene>
<feature type="signal peptide" evidence="1">
    <location>
        <begin position="1"/>
        <end position="27"/>
    </location>
</feature>
<evidence type="ECO:0008006" key="4">
    <source>
        <dbReference type="Google" id="ProtNLM"/>
    </source>
</evidence>
<keyword evidence="3" id="KW-1185">Reference proteome</keyword>
<evidence type="ECO:0000313" key="3">
    <source>
        <dbReference type="Proteomes" id="UP000198282"/>
    </source>
</evidence>
<sequence>MGSFARRNFIAGLALVGAAAAVATAQAAPAAAAPVHAAPAHATPAQAAPAQAVETWKLIGKDVFTGEAESSRGQGVTTDGTHWYFSSSNGLEITDMQYNTIFKRSPAIPSELANPSPFAYKGLNHIGDIDYANGKLYISLDTSTRDTVTGGRYDTPVFAVYNAADLSFTGQAAALKPPHGVQDIASWVAVDTDKGLAYGMAYGNATEIAVYNLRDWTFNRYIPLSQTVDQAQGGKIHDGWMYFASNDAGKNISRANLTTGEVQVLFNLKVPYAQEVEGLSLLETPDGLTLNILNREQPEPNGPSNVTFYHYRLELPGTPVIKGSPKVGGFVTADPGTWTPDAKFSYQWLVNGKPVAGATGSRFHLVGKYLGDTVTVQVTGTWADGTSSTVESGPMTVVTGSGAKK</sequence>
<dbReference type="AlphaFoldDB" id="A0A239NZM0"/>
<dbReference type="PROSITE" id="PS51318">
    <property type="entry name" value="TAT"/>
    <property type="match status" value="1"/>
</dbReference>
<dbReference type="Gene3D" id="2.60.40.2700">
    <property type="match status" value="1"/>
</dbReference>
<dbReference type="RefSeq" id="WP_179282512.1">
    <property type="nucleotide sequence ID" value="NZ_FZOD01000077.1"/>
</dbReference>
<name>A0A239NZM0_9ACTN</name>
<dbReference type="EMBL" id="FZOD01000077">
    <property type="protein sequence ID" value="SNT60337.1"/>
    <property type="molecule type" value="Genomic_DNA"/>
</dbReference>
<accession>A0A239NZM0</accession>
<dbReference type="Proteomes" id="UP000198282">
    <property type="component" value="Unassembled WGS sequence"/>
</dbReference>
<keyword evidence="1" id="KW-0732">Signal</keyword>
<evidence type="ECO:0000256" key="1">
    <source>
        <dbReference type="SAM" id="SignalP"/>
    </source>
</evidence>
<reference evidence="2 3" key="1">
    <citation type="submission" date="2017-06" db="EMBL/GenBank/DDBJ databases">
        <authorList>
            <person name="Kim H.J."/>
            <person name="Triplett B.A."/>
        </authorList>
    </citation>
    <scope>NUCLEOTIDE SEQUENCE [LARGE SCALE GENOMIC DNA]</scope>
    <source>
        <strain evidence="2 3">CGMCC 4.2132</strain>
    </source>
</reference>
<organism evidence="2 3">
    <name type="scientific">Streptosporangium subroseum</name>
    <dbReference type="NCBI Taxonomy" id="106412"/>
    <lineage>
        <taxon>Bacteria</taxon>
        <taxon>Bacillati</taxon>
        <taxon>Actinomycetota</taxon>
        <taxon>Actinomycetes</taxon>
        <taxon>Streptosporangiales</taxon>
        <taxon>Streptosporangiaceae</taxon>
        <taxon>Streptosporangium</taxon>
    </lineage>
</organism>
<proteinExistence type="predicted"/>
<dbReference type="InterPro" id="IPR006311">
    <property type="entry name" value="TAT_signal"/>
</dbReference>